<protein>
    <submittedName>
        <fullName evidence="1">Uncharacterized protein</fullName>
    </submittedName>
</protein>
<reference evidence="1 2" key="1">
    <citation type="submission" date="2018-08" db="EMBL/GenBank/DDBJ databases">
        <title>A genome reference for cultivated species of the human gut microbiota.</title>
        <authorList>
            <person name="Zou Y."/>
            <person name="Xue W."/>
            <person name="Luo G."/>
        </authorList>
    </citation>
    <scope>NUCLEOTIDE SEQUENCE [LARGE SCALE GENOMIC DNA]</scope>
    <source>
        <strain evidence="1 2">TF10-9AT</strain>
    </source>
</reference>
<dbReference type="EMBL" id="QSQR01000001">
    <property type="protein sequence ID" value="RGK48350.1"/>
    <property type="molecule type" value="Genomic_DNA"/>
</dbReference>
<name>A0A8B2Z5S0_9LACO</name>
<organism evidence="1 2">
    <name type="scientific">Ligilactobacillus ruminis</name>
    <dbReference type="NCBI Taxonomy" id="1623"/>
    <lineage>
        <taxon>Bacteria</taxon>
        <taxon>Bacillati</taxon>
        <taxon>Bacillota</taxon>
        <taxon>Bacilli</taxon>
        <taxon>Lactobacillales</taxon>
        <taxon>Lactobacillaceae</taxon>
        <taxon>Ligilactobacillus</taxon>
    </lineage>
</organism>
<evidence type="ECO:0000313" key="2">
    <source>
        <dbReference type="Proteomes" id="UP000260790"/>
    </source>
</evidence>
<comment type="caution">
    <text evidence="1">The sequence shown here is derived from an EMBL/GenBank/DDBJ whole genome shotgun (WGS) entry which is preliminary data.</text>
</comment>
<proteinExistence type="predicted"/>
<evidence type="ECO:0000313" key="1">
    <source>
        <dbReference type="EMBL" id="RGK48350.1"/>
    </source>
</evidence>
<accession>A0A8B2Z5S0</accession>
<sequence length="114" mass="13202">MQCCSTDLSKISFKFTDKVPFLADLSVSKTHFTDKPAFSSGLSVNFWPLYWKFTDKRCFSEHLSVKPGPKRLNFYGQTAGFDHFVRNRHFWSRPFTDNASIFIDLSVNDSDFAK</sequence>
<gene>
    <name evidence="1" type="ORF">DXD09_01035</name>
</gene>
<dbReference type="Proteomes" id="UP000260790">
    <property type="component" value="Unassembled WGS sequence"/>
</dbReference>
<dbReference type="AlphaFoldDB" id="A0A8B2Z5S0"/>